<gene>
    <name evidence="2" type="ORF">A3C72_04160</name>
</gene>
<keyword evidence="1" id="KW-0472">Membrane</keyword>
<sequence>MSHQNLHGDKSPSYFKSVIGYYFVPKSRSLIALLYLAFFTYFAIFYFSHVLLAIRFLYNTIMASTLALGPEHVIWGAVFLIVLIIPFTISILAITLPYEMKKRAWPRGTRIALSIILGILLFNLILLADFTLSYVEKQNPIKAFLEARNIPLKD</sequence>
<accession>A0A1G2MGG5</accession>
<evidence type="ECO:0000313" key="3">
    <source>
        <dbReference type="Proteomes" id="UP000177130"/>
    </source>
</evidence>
<evidence type="ECO:0000313" key="2">
    <source>
        <dbReference type="EMBL" id="OHA22259.1"/>
    </source>
</evidence>
<keyword evidence="1" id="KW-1133">Transmembrane helix</keyword>
<feature type="transmembrane region" description="Helical" evidence="1">
    <location>
        <begin position="74"/>
        <end position="98"/>
    </location>
</feature>
<proteinExistence type="predicted"/>
<evidence type="ECO:0000256" key="1">
    <source>
        <dbReference type="SAM" id="Phobius"/>
    </source>
</evidence>
<comment type="caution">
    <text evidence="2">The sequence shown here is derived from an EMBL/GenBank/DDBJ whole genome shotgun (WGS) entry which is preliminary data.</text>
</comment>
<feature type="transmembrane region" description="Helical" evidence="1">
    <location>
        <begin position="30"/>
        <end position="54"/>
    </location>
</feature>
<dbReference type="Proteomes" id="UP000177130">
    <property type="component" value="Unassembled WGS sequence"/>
</dbReference>
<organism evidence="2 3">
    <name type="scientific">Candidatus Taylorbacteria bacterium RIFCSPHIGHO2_02_FULL_43_32b</name>
    <dbReference type="NCBI Taxonomy" id="1802306"/>
    <lineage>
        <taxon>Bacteria</taxon>
        <taxon>Candidatus Tayloriibacteriota</taxon>
    </lineage>
</organism>
<dbReference type="EMBL" id="MHRK01000056">
    <property type="protein sequence ID" value="OHA22259.1"/>
    <property type="molecule type" value="Genomic_DNA"/>
</dbReference>
<name>A0A1G2MGG5_9BACT</name>
<reference evidence="2 3" key="1">
    <citation type="journal article" date="2016" name="Nat. Commun.">
        <title>Thousands of microbial genomes shed light on interconnected biogeochemical processes in an aquifer system.</title>
        <authorList>
            <person name="Anantharaman K."/>
            <person name="Brown C.T."/>
            <person name="Hug L.A."/>
            <person name="Sharon I."/>
            <person name="Castelle C.J."/>
            <person name="Probst A.J."/>
            <person name="Thomas B.C."/>
            <person name="Singh A."/>
            <person name="Wilkins M.J."/>
            <person name="Karaoz U."/>
            <person name="Brodie E.L."/>
            <person name="Williams K.H."/>
            <person name="Hubbard S.S."/>
            <person name="Banfield J.F."/>
        </authorList>
    </citation>
    <scope>NUCLEOTIDE SEQUENCE [LARGE SCALE GENOMIC DNA]</scope>
</reference>
<dbReference type="STRING" id="1802306.A3C72_04160"/>
<dbReference type="AlphaFoldDB" id="A0A1G2MGG5"/>
<keyword evidence="1" id="KW-0812">Transmembrane</keyword>
<feature type="transmembrane region" description="Helical" evidence="1">
    <location>
        <begin position="110"/>
        <end position="135"/>
    </location>
</feature>
<protein>
    <submittedName>
        <fullName evidence="2">Uncharacterized protein</fullName>
    </submittedName>
</protein>